<proteinExistence type="predicted"/>
<dbReference type="EMBL" id="HBUF01222474">
    <property type="protein sequence ID" value="CAG6670019.1"/>
    <property type="molecule type" value="Transcribed_RNA"/>
</dbReference>
<evidence type="ECO:0000313" key="1">
    <source>
        <dbReference type="EMBL" id="CAG6670019.1"/>
    </source>
</evidence>
<dbReference type="AlphaFoldDB" id="A0A8D8SM21"/>
<protein>
    <submittedName>
        <fullName evidence="1">Uncharacterized protein</fullName>
    </submittedName>
</protein>
<sequence>MISSMGQFHFMKNFETITFSHVKKDKKTKSDLKIPTNKGHIKSWNSRFKNIKKQPVTSCEALSKRSDWPIPFVTSSEAFFNDVIEIFRIDFSMKLRRAPRKKFGGGFILSIGR</sequence>
<organism evidence="1">
    <name type="scientific">Cacopsylla melanoneura</name>
    <dbReference type="NCBI Taxonomy" id="428564"/>
    <lineage>
        <taxon>Eukaryota</taxon>
        <taxon>Metazoa</taxon>
        <taxon>Ecdysozoa</taxon>
        <taxon>Arthropoda</taxon>
        <taxon>Hexapoda</taxon>
        <taxon>Insecta</taxon>
        <taxon>Pterygota</taxon>
        <taxon>Neoptera</taxon>
        <taxon>Paraneoptera</taxon>
        <taxon>Hemiptera</taxon>
        <taxon>Sternorrhyncha</taxon>
        <taxon>Psylloidea</taxon>
        <taxon>Psyllidae</taxon>
        <taxon>Psyllinae</taxon>
        <taxon>Cacopsylla</taxon>
    </lineage>
</organism>
<accession>A0A8D8SM21</accession>
<name>A0A8D8SM21_9HEMI</name>
<reference evidence="1" key="1">
    <citation type="submission" date="2021-05" db="EMBL/GenBank/DDBJ databases">
        <authorList>
            <person name="Alioto T."/>
            <person name="Alioto T."/>
            <person name="Gomez Garrido J."/>
        </authorList>
    </citation>
    <scope>NUCLEOTIDE SEQUENCE</scope>
</reference>
<dbReference type="EMBL" id="HBUF01222472">
    <property type="protein sequence ID" value="CAG6670018.1"/>
    <property type="molecule type" value="Transcribed_RNA"/>
</dbReference>